<evidence type="ECO:0000313" key="2">
    <source>
        <dbReference type="EMBL" id="MFC4960665.1"/>
    </source>
</evidence>
<dbReference type="PANTHER" id="PTHR35010">
    <property type="entry name" value="BLL4672 PROTEIN-RELATED"/>
    <property type="match status" value="1"/>
</dbReference>
<evidence type="ECO:0000313" key="3">
    <source>
        <dbReference type="Proteomes" id="UP001595834"/>
    </source>
</evidence>
<dbReference type="EMBL" id="JBHSIZ010000036">
    <property type="protein sequence ID" value="MFC4960665.1"/>
    <property type="molecule type" value="Genomic_DNA"/>
</dbReference>
<dbReference type="PANTHER" id="PTHR35010:SF4">
    <property type="entry name" value="BLL5781 PROTEIN"/>
    <property type="match status" value="1"/>
</dbReference>
<organism evidence="2 3">
    <name type="scientific">Streptomyces mauvecolor</name>
    <dbReference type="NCBI Taxonomy" id="58345"/>
    <lineage>
        <taxon>Bacteria</taxon>
        <taxon>Bacillati</taxon>
        <taxon>Actinomycetota</taxon>
        <taxon>Actinomycetes</taxon>
        <taxon>Kitasatosporales</taxon>
        <taxon>Streptomycetaceae</taxon>
        <taxon>Streptomyces</taxon>
    </lineage>
</organism>
<dbReference type="InterPro" id="IPR010982">
    <property type="entry name" value="Lambda_DNA-bd_dom_sf"/>
</dbReference>
<name>A0ABV9UW64_9ACTN</name>
<keyword evidence="3" id="KW-1185">Reference proteome</keyword>
<dbReference type="Gene3D" id="1.10.260.40">
    <property type="entry name" value="lambda repressor-like DNA-binding domains"/>
    <property type="match status" value="1"/>
</dbReference>
<dbReference type="RefSeq" id="WP_344374422.1">
    <property type="nucleotide sequence ID" value="NZ_BAAASQ010000008.1"/>
</dbReference>
<gene>
    <name evidence="2" type="ORF">ACFPFX_30640</name>
</gene>
<dbReference type="Gene3D" id="3.30.450.180">
    <property type="match status" value="1"/>
</dbReference>
<reference evidence="3" key="1">
    <citation type="journal article" date="2019" name="Int. J. Syst. Evol. Microbiol.">
        <title>The Global Catalogue of Microorganisms (GCM) 10K type strain sequencing project: providing services to taxonomists for standard genome sequencing and annotation.</title>
        <authorList>
            <consortium name="The Broad Institute Genomics Platform"/>
            <consortium name="The Broad Institute Genome Sequencing Center for Infectious Disease"/>
            <person name="Wu L."/>
            <person name="Ma J."/>
        </authorList>
    </citation>
    <scope>NUCLEOTIDE SEQUENCE [LARGE SCALE GENOMIC DNA]</scope>
    <source>
        <strain evidence="3">CCM 7224</strain>
    </source>
</reference>
<dbReference type="SMART" id="SM00530">
    <property type="entry name" value="HTH_XRE"/>
    <property type="match status" value="1"/>
</dbReference>
<comment type="caution">
    <text evidence="2">The sequence shown here is derived from an EMBL/GenBank/DDBJ whole genome shotgun (WGS) entry which is preliminary data.</text>
</comment>
<dbReference type="SUPFAM" id="SSF47413">
    <property type="entry name" value="lambda repressor-like DNA-binding domains"/>
    <property type="match status" value="1"/>
</dbReference>
<dbReference type="InterPro" id="IPR041413">
    <property type="entry name" value="MLTR_LBD"/>
</dbReference>
<dbReference type="Pfam" id="PF17765">
    <property type="entry name" value="MLTR_LBD"/>
    <property type="match status" value="1"/>
</dbReference>
<accession>A0ABV9UW64</accession>
<dbReference type="PROSITE" id="PS50943">
    <property type="entry name" value="HTH_CROC1"/>
    <property type="match status" value="1"/>
</dbReference>
<sequence>MTTTDPLLAQSLGDLLRQWRKHRLLSQMELALLAEISPRHLSFIENGRSVPSREAVLRLAEALGLELRERNPLLLAAGYAPVYRETSMEAPHMSAIRDMVRQVLAAHEPYPAVVLDRYWNRVDANDPAWLFGHGVHPKLLEEPVNLLRVSLHPEGMARRTANLGEWRGHLMSRLRQQVAMTADPELIKLYDELSGYPCDQPEPKAELPGPGEIAVPLRLRHEGRELAFFSTMATFGTPLDITVAELAIESFFPADAETAEVLRATDWKAAVASGAGP</sequence>
<protein>
    <submittedName>
        <fullName evidence="2">Helix-turn-helix transcriptional regulator</fullName>
    </submittedName>
</protein>
<proteinExistence type="predicted"/>
<dbReference type="Proteomes" id="UP001595834">
    <property type="component" value="Unassembled WGS sequence"/>
</dbReference>
<feature type="domain" description="HTH cro/C1-type" evidence="1">
    <location>
        <begin position="16"/>
        <end position="70"/>
    </location>
</feature>
<evidence type="ECO:0000259" key="1">
    <source>
        <dbReference type="PROSITE" id="PS50943"/>
    </source>
</evidence>
<dbReference type="Pfam" id="PF13560">
    <property type="entry name" value="HTH_31"/>
    <property type="match status" value="1"/>
</dbReference>
<dbReference type="InterPro" id="IPR001387">
    <property type="entry name" value="Cro/C1-type_HTH"/>
</dbReference>
<dbReference type="CDD" id="cd00093">
    <property type="entry name" value="HTH_XRE"/>
    <property type="match status" value="1"/>
</dbReference>